<accession>A0A502FK94</accession>
<comment type="caution">
    <text evidence="3">The sequence shown here is derived from an EMBL/GenBank/DDBJ whole genome shotgun (WGS) entry which is preliminary data.</text>
</comment>
<dbReference type="OrthoDB" id="1632039at2"/>
<dbReference type="RefSeq" id="WP_140851564.1">
    <property type="nucleotide sequence ID" value="NZ_RCZC01000006.1"/>
</dbReference>
<evidence type="ECO:0000256" key="1">
    <source>
        <dbReference type="SAM" id="SignalP"/>
    </source>
</evidence>
<dbReference type="Pfam" id="PF01497">
    <property type="entry name" value="Peripla_BP_2"/>
    <property type="match status" value="1"/>
</dbReference>
<feature type="signal peptide" evidence="1">
    <location>
        <begin position="1"/>
        <end position="23"/>
    </location>
</feature>
<dbReference type="InterPro" id="IPR002491">
    <property type="entry name" value="ABC_transptr_periplasmic_BD"/>
</dbReference>
<dbReference type="GO" id="GO:0071281">
    <property type="term" value="P:cellular response to iron ion"/>
    <property type="evidence" value="ECO:0007669"/>
    <property type="project" value="TreeGrafter"/>
</dbReference>
<dbReference type="PROSITE" id="PS50983">
    <property type="entry name" value="FE_B12_PBP"/>
    <property type="match status" value="1"/>
</dbReference>
<organism evidence="3 4">
    <name type="scientific">Sphingomonas glacialis</name>
    <dbReference type="NCBI Taxonomy" id="658225"/>
    <lineage>
        <taxon>Bacteria</taxon>
        <taxon>Pseudomonadati</taxon>
        <taxon>Pseudomonadota</taxon>
        <taxon>Alphaproteobacteria</taxon>
        <taxon>Sphingomonadales</taxon>
        <taxon>Sphingomonadaceae</taxon>
        <taxon>Sphingomonas</taxon>
    </lineage>
</organism>
<evidence type="ECO:0000313" key="3">
    <source>
        <dbReference type="EMBL" id="TPG49672.1"/>
    </source>
</evidence>
<dbReference type="EMBL" id="RCZC01000006">
    <property type="protein sequence ID" value="TPG49672.1"/>
    <property type="molecule type" value="Genomic_DNA"/>
</dbReference>
<protein>
    <submittedName>
        <fullName evidence="3">ABC transporter substrate-binding protein</fullName>
    </submittedName>
</protein>
<sequence length="284" mass="30342">MRSFRIMLTLASLALLGATSPPSAPRRIVSLNLCADQLLVGLADRSQIVALTEWARDPELSAVATQARAIAFTHRSAEEVMALRPDLVIGAPFQTRAVLAPLKAQGLKLLDLPWSQDVVAIEAAITTMAAAVGHPERGVRMIAQMRRALAAVGPPPGRGRVAAYYQRQGYLTGTGTLVDDMFRRVGLVNLAGRLGRPALSQLSLEEMALARPDFLILESGTRAVADRGTAALHHPLLDTAIPAARHLYIEQAQTVCGSPAFADAVASLAAQIRAVDRREGLRGR</sequence>
<reference evidence="3 4" key="1">
    <citation type="journal article" date="2019" name="Environ. Microbiol.">
        <title>Species interactions and distinct microbial communities in high Arctic permafrost affected cryosols are associated with the CH4 and CO2 gas fluxes.</title>
        <authorList>
            <person name="Altshuler I."/>
            <person name="Hamel J."/>
            <person name="Turney S."/>
            <person name="Magnuson E."/>
            <person name="Levesque R."/>
            <person name="Greer C."/>
            <person name="Whyte L.G."/>
        </authorList>
    </citation>
    <scope>NUCLEOTIDE SEQUENCE [LARGE SCALE GENOMIC DNA]</scope>
    <source>
        <strain evidence="3 4">E6.1</strain>
    </source>
</reference>
<dbReference type="Gene3D" id="3.40.50.1980">
    <property type="entry name" value="Nitrogenase molybdenum iron protein domain"/>
    <property type="match status" value="2"/>
</dbReference>
<evidence type="ECO:0000259" key="2">
    <source>
        <dbReference type="PROSITE" id="PS50983"/>
    </source>
</evidence>
<dbReference type="SUPFAM" id="SSF53807">
    <property type="entry name" value="Helical backbone' metal receptor"/>
    <property type="match status" value="1"/>
</dbReference>
<dbReference type="Proteomes" id="UP000319931">
    <property type="component" value="Unassembled WGS sequence"/>
</dbReference>
<proteinExistence type="predicted"/>
<name>A0A502FK94_9SPHN</name>
<gene>
    <name evidence="3" type="ORF">EAH76_17420</name>
</gene>
<keyword evidence="4" id="KW-1185">Reference proteome</keyword>
<dbReference type="InterPro" id="IPR050902">
    <property type="entry name" value="ABC_Transporter_SBP"/>
</dbReference>
<feature type="chain" id="PRO_5021293526" evidence="1">
    <location>
        <begin position="24"/>
        <end position="284"/>
    </location>
</feature>
<keyword evidence="1" id="KW-0732">Signal</keyword>
<dbReference type="PANTHER" id="PTHR30535:SF34">
    <property type="entry name" value="MOLYBDATE-BINDING PROTEIN MOLA"/>
    <property type="match status" value="1"/>
</dbReference>
<dbReference type="AlphaFoldDB" id="A0A502FK94"/>
<dbReference type="PANTHER" id="PTHR30535">
    <property type="entry name" value="VITAMIN B12-BINDING PROTEIN"/>
    <property type="match status" value="1"/>
</dbReference>
<evidence type="ECO:0000313" key="4">
    <source>
        <dbReference type="Proteomes" id="UP000319931"/>
    </source>
</evidence>
<feature type="domain" description="Fe/B12 periplasmic-binding" evidence="2">
    <location>
        <begin position="27"/>
        <end position="284"/>
    </location>
</feature>